<dbReference type="EMBL" id="JAVDXT010000001">
    <property type="protein sequence ID" value="MDR7376056.1"/>
    <property type="molecule type" value="Genomic_DNA"/>
</dbReference>
<comment type="caution">
    <text evidence="2">The sequence shown here is derived from an EMBL/GenBank/DDBJ whole genome shotgun (WGS) entry which is preliminary data.</text>
</comment>
<keyword evidence="3" id="KW-1185">Reference proteome</keyword>
<evidence type="ECO:0000256" key="1">
    <source>
        <dbReference type="SAM" id="MobiDB-lite"/>
    </source>
</evidence>
<evidence type="ECO:0000313" key="2">
    <source>
        <dbReference type="EMBL" id="MDR7376056.1"/>
    </source>
</evidence>
<dbReference type="RefSeq" id="WP_310370722.1">
    <property type="nucleotide sequence ID" value="NZ_JAVDXT010000001.1"/>
</dbReference>
<dbReference type="InterPro" id="IPR045445">
    <property type="entry name" value="DUF6502"/>
</dbReference>
<sequence length="286" mass="30737">MQTPTPSPGQAVLAQVLAMLQPLVVWLLRSGVGYTELTAALKPVFLEAARAELARIGGKQTDSAVSLLSGVHRKDVRAFGQTARAVDVRAQLGKPTPASQVMTRWLASDWPDSLPFSGLERSFEALARAVSKDMHPRALLLELVRLGVVLEEEGQVRLCRQAFVPNPSLEESRRLLAGSVADHIEAGVHNLSASDGKTYLEQSVFADGLSPASVQQLEQLANSLWRDVLAAMVQAAVPLCEQDEPAGGNQRIRLGMFCLSAPMELNAPNNNPPDGDGDAPHAKDTR</sequence>
<name>A0ABU2C3Z6_9BURK</name>
<protein>
    <recommendedName>
        <fullName evidence="4">DUF4393 domain-containing protein</fullName>
    </recommendedName>
</protein>
<evidence type="ECO:0008006" key="4">
    <source>
        <dbReference type="Google" id="ProtNLM"/>
    </source>
</evidence>
<dbReference type="Proteomes" id="UP001180487">
    <property type="component" value="Unassembled WGS sequence"/>
</dbReference>
<organism evidence="2 3">
    <name type="scientific">Rhodoferax ferrireducens</name>
    <dbReference type="NCBI Taxonomy" id="192843"/>
    <lineage>
        <taxon>Bacteria</taxon>
        <taxon>Pseudomonadati</taxon>
        <taxon>Pseudomonadota</taxon>
        <taxon>Betaproteobacteria</taxon>
        <taxon>Burkholderiales</taxon>
        <taxon>Comamonadaceae</taxon>
        <taxon>Rhodoferax</taxon>
    </lineage>
</organism>
<evidence type="ECO:0000313" key="3">
    <source>
        <dbReference type="Proteomes" id="UP001180487"/>
    </source>
</evidence>
<feature type="region of interest" description="Disordered" evidence="1">
    <location>
        <begin position="265"/>
        <end position="286"/>
    </location>
</feature>
<accession>A0ABU2C3Z6</accession>
<reference evidence="2 3" key="1">
    <citation type="submission" date="2023-07" db="EMBL/GenBank/DDBJ databases">
        <title>Sorghum-associated microbial communities from plants grown in Nebraska, USA.</title>
        <authorList>
            <person name="Schachtman D."/>
        </authorList>
    </citation>
    <scope>NUCLEOTIDE SEQUENCE [LARGE SCALE GENOMIC DNA]</scope>
    <source>
        <strain evidence="2 3">BE313</strain>
    </source>
</reference>
<dbReference type="Pfam" id="PF20112">
    <property type="entry name" value="DUF6502"/>
    <property type="match status" value="1"/>
</dbReference>
<gene>
    <name evidence="2" type="ORF">J2X19_000714</name>
</gene>
<proteinExistence type="predicted"/>